<name>A0A6J4NA87_9ACTN</name>
<evidence type="ECO:0008006" key="2">
    <source>
        <dbReference type="Google" id="ProtNLM"/>
    </source>
</evidence>
<sequence length="343" mass="38550">MSLAERWRRIYFLTPTFRPVGGVVKIFDYVNHARGLGLEPVICCPEPYKEGLPLFGISRFSDISPKNGFRFIDLEKVSVGPHDLAFVSWPTNYEILEPRLSRWTRHEQVICIVQNVRWANPAFTNGYALRLLSRPMARILTNDVVLEACRPYLNETSMTEVIDLGHDAAFFAKERSGGLGPRIRVAYTAWKSDVGDRVAETLRDPAFEFRAIRNPVGWGELRDLYHWADVFLATPLTEEGFYLPGLEAMAAGAIVLSPDAGGNRAYCEFGENCLGVELDDPASYTGVLSSLKFTDPGEIERLRRRGYETTGRHTLPREEELFGRFLGRLTDRLDGPGTGRSGA</sequence>
<dbReference type="Pfam" id="PF13692">
    <property type="entry name" value="Glyco_trans_1_4"/>
    <property type="match status" value="1"/>
</dbReference>
<dbReference type="Gene3D" id="3.40.50.2000">
    <property type="entry name" value="Glycogen Phosphorylase B"/>
    <property type="match status" value="1"/>
</dbReference>
<evidence type="ECO:0000313" key="1">
    <source>
        <dbReference type="EMBL" id="CAA9382108.1"/>
    </source>
</evidence>
<dbReference type="AlphaFoldDB" id="A0A6J4NA87"/>
<protein>
    <recommendedName>
        <fullName evidence="2">Glycosyl transferase family 1 domain-containing protein</fullName>
    </recommendedName>
</protein>
<dbReference type="SUPFAM" id="SSF53756">
    <property type="entry name" value="UDP-Glycosyltransferase/glycogen phosphorylase"/>
    <property type="match status" value="1"/>
</dbReference>
<proteinExistence type="predicted"/>
<gene>
    <name evidence="1" type="ORF">AVDCRST_MAG22-45</name>
</gene>
<dbReference type="EMBL" id="CADCUV010000004">
    <property type="protein sequence ID" value="CAA9382108.1"/>
    <property type="molecule type" value="Genomic_DNA"/>
</dbReference>
<reference evidence="1" key="1">
    <citation type="submission" date="2020-02" db="EMBL/GenBank/DDBJ databases">
        <authorList>
            <person name="Meier V. D."/>
        </authorList>
    </citation>
    <scope>NUCLEOTIDE SEQUENCE</scope>
    <source>
        <strain evidence="1">AVDCRST_MAG22</strain>
    </source>
</reference>
<accession>A0A6J4NA87</accession>
<organism evidence="1">
    <name type="scientific">uncultured Rubrobacteraceae bacterium</name>
    <dbReference type="NCBI Taxonomy" id="349277"/>
    <lineage>
        <taxon>Bacteria</taxon>
        <taxon>Bacillati</taxon>
        <taxon>Actinomycetota</taxon>
        <taxon>Rubrobacteria</taxon>
        <taxon>Rubrobacterales</taxon>
        <taxon>Rubrobacteraceae</taxon>
        <taxon>environmental samples</taxon>
    </lineage>
</organism>